<accession>A0A9W6RUI0</accession>
<dbReference type="InterPro" id="IPR050596">
    <property type="entry name" value="AspAT/PAT-like"/>
</dbReference>
<dbReference type="Pfam" id="PF00155">
    <property type="entry name" value="Aminotran_1_2"/>
    <property type="match status" value="1"/>
</dbReference>
<dbReference type="GO" id="GO:0006520">
    <property type="term" value="P:amino acid metabolic process"/>
    <property type="evidence" value="ECO:0007669"/>
    <property type="project" value="InterPro"/>
</dbReference>
<dbReference type="AlphaFoldDB" id="A0A9W6RUI0"/>
<proteinExistence type="inferred from homology"/>
<dbReference type="GO" id="GO:0008483">
    <property type="term" value="F:transaminase activity"/>
    <property type="evidence" value="ECO:0007669"/>
    <property type="project" value="UniProtKB-KW"/>
</dbReference>
<keyword evidence="5" id="KW-0663">Pyridoxal phosphate</keyword>
<dbReference type="InterPro" id="IPR004838">
    <property type="entry name" value="NHTrfase_class1_PyrdxlP-BS"/>
</dbReference>
<keyword evidence="4 6" id="KW-0808">Transferase</keyword>
<dbReference type="PANTHER" id="PTHR46383">
    <property type="entry name" value="ASPARTATE AMINOTRANSFERASE"/>
    <property type="match status" value="1"/>
</dbReference>
<dbReference type="EMBL" id="BSTK01000001">
    <property type="protein sequence ID" value="GLY82069.1"/>
    <property type="molecule type" value="Genomic_DNA"/>
</dbReference>
<dbReference type="Gene3D" id="3.40.640.10">
    <property type="entry name" value="Type I PLP-dependent aspartate aminotransferase-like (Major domain)"/>
    <property type="match status" value="1"/>
</dbReference>
<dbReference type="CDD" id="cd00609">
    <property type="entry name" value="AAT_like"/>
    <property type="match status" value="1"/>
</dbReference>
<dbReference type="GO" id="GO:0030170">
    <property type="term" value="F:pyridoxal phosphate binding"/>
    <property type="evidence" value="ECO:0007669"/>
    <property type="project" value="InterPro"/>
</dbReference>
<dbReference type="GO" id="GO:0004177">
    <property type="term" value="F:aminopeptidase activity"/>
    <property type="evidence" value="ECO:0007669"/>
    <property type="project" value="UniProtKB-KW"/>
</dbReference>
<evidence type="ECO:0000256" key="1">
    <source>
        <dbReference type="ARBA" id="ARBA00001933"/>
    </source>
</evidence>
<protein>
    <recommendedName>
        <fullName evidence="6">Aminotransferase</fullName>
        <ecNumber evidence="6">2.6.1.-</ecNumber>
    </recommendedName>
</protein>
<keyword evidence="8" id="KW-0645">Protease</keyword>
<evidence type="ECO:0000256" key="4">
    <source>
        <dbReference type="ARBA" id="ARBA00022679"/>
    </source>
</evidence>
<name>A0A9W6RUI0_9ACTN</name>
<dbReference type="EC" id="2.6.1.-" evidence="6"/>
<keyword evidence="8" id="KW-0378">Hydrolase</keyword>
<evidence type="ECO:0000313" key="9">
    <source>
        <dbReference type="Proteomes" id="UP001165074"/>
    </source>
</evidence>
<comment type="cofactor">
    <cofactor evidence="1 6">
        <name>pyridoxal 5'-phosphate</name>
        <dbReference type="ChEBI" id="CHEBI:597326"/>
    </cofactor>
</comment>
<dbReference type="Gene3D" id="3.90.1150.10">
    <property type="entry name" value="Aspartate Aminotransferase, domain 1"/>
    <property type="match status" value="1"/>
</dbReference>
<evidence type="ECO:0000256" key="3">
    <source>
        <dbReference type="ARBA" id="ARBA00022576"/>
    </source>
</evidence>
<dbReference type="InterPro" id="IPR015422">
    <property type="entry name" value="PyrdxlP-dep_Trfase_small"/>
</dbReference>
<dbReference type="InterPro" id="IPR004839">
    <property type="entry name" value="Aminotransferase_I/II_large"/>
</dbReference>
<evidence type="ECO:0000256" key="5">
    <source>
        <dbReference type="ARBA" id="ARBA00022898"/>
    </source>
</evidence>
<sequence length="437" mass="46699">MEPPQRISPNLALEEYVAHRLSMGQTMVNLGLGEARLPVHPALLERLAAAAPANSYGPVAGTEPARRAAAGYFTRRRLPTSPTQIVMGPGSKPVLFALLTAIRGDVILPRPCWMSYAAQTGLAGHRAIRVPVPPRCGGVPDPVALQEMIKDARSRGHHPRVLVLTNPDNPTGTSAGPDIVRQVCEIAGAEDLVVISDEIYRDIPHDPALPQLSPAEVLPARTVVLTGLSKSLALGGWRIGLARFPAGEWGRRLHDQVVAIASEMWSSVAAPMQEVAAYALSEPPEIVDHLEASARLHASVATAAHHAVTMVKARCEAPQGGFYVYPDLEPARAILAAKGITGAPQLESHLLRHYGIAVLGGHHFGDRVDGLRFRAATSQLYGANAEEQWAALRDPDPASLPYVAKQLDLLRCALIEMTEEAMPLTSAASGSAQQVHH</sequence>
<reference evidence="8" key="1">
    <citation type="submission" date="2023-03" db="EMBL/GenBank/DDBJ databases">
        <title>Actinoallomurus iriomotensis NBRC 103684.</title>
        <authorList>
            <person name="Ichikawa N."/>
            <person name="Sato H."/>
            <person name="Tonouchi N."/>
        </authorList>
    </citation>
    <scope>NUCLEOTIDE SEQUENCE</scope>
    <source>
        <strain evidence="8">NBRC 103684</strain>
    </source>
</reference>
<dbReference type="PROSITE" id="PS00105">
    <property type="entry name" value="AA_TRANSFER_CLASS_1"/>
    <property type="match status" value="1"/>
</dbReference>
<evidence type="ECO:0000256" key="6">
    <source>
        <dbReference type="RuleBase" id="RU000481"/>
    </source>
</evidence>
<dbReference type="InterPro" id="IPR015424">
    <property type="entry name" value="PyrdxlP-dep_Trfase"/>
</dbReference>
<dbReference type="PANTHER" id="PTHR46383:SF1">
    <property type="entry name" value="ASPARTATE AMINOTRANSFERASE"/>
    <property type="match status" value="1"/>
</dbReference>
<dbReference type="SUPFAM" id="SSF53383">
    <property type="entry name" value="PLP-dependent transferases"/>
    <property type="match status" value="1"/>
</dbReference>
<gene>
    <name evidence="8" type="ORF">Airi02_000010</name>
</gene>
<evidence type="ECO:0000256" key="2">
    <source>
        <dbReference type="ARBA" id="ARBA00007441"/>
    </source>
</evidence>
<keyword evidence="9" id="KW-1185">Reference proteome</keyword>
<comment type="similarity">
    <text evidence="2 6">Belongs to the class-I pyridoxal-phosphate-dependent aminotransferase family.</text>
</comment>
<dbReference type="InterPro" id="IPR015421">
    <property type="entry name" value="PyrdxlP-dep_Trfase_major"/>
</dbReference>
<organism evidence="8 9">
    <name type="scientific">Actinoallomurus iriomotensis</name>
    <dbReference type="NCBI Taxonomy" id="478107"/>
    <lineage>
        <taxon>Bacteria</taxon>
        <taxon>Bacillati</taxon>
        <taxon>Actinomycetota</taxon>
        <taxon>Actinomycetes</taxon>
        <taxon>Streptosporangiales</taxon>
        <taxon>Thermomonosporaceae</taxon>
        <taxon>Actinoallomurus</taxon>
    </lineage>
</organism>
<evidence type="ECO:0000313" key="8">
    <source>
        <dbReference type="EMBL" id="GLY82069.1"/>
    </source>
</evidence>
<dbReference type="Proteomes" id="UP001165074">
    <property type="component" value="Unassembled WGS sequence"/>
</dbReference>
<evidence type="ECO:0000259" key="7">
    <source>
        <dbReference type="Pfam" id="PF00155"/>
    </source>
</evidence>
<keyword evidence="3 6" id="KW-0032">Aminotransferase</keyword>
<comment type="caution">
    <text evidence="8">The sequence shown here is derived from an EMBL/GenBank/DDBJ whole genome shotgun (WGS) entry which is preliminary data.</text>
</comment>
<feature type="domain" description="Aminotransferase class I/classII large" evidence="7">
    <location>
        <begin position="27"/>
        <end position="366"/>
    </location>
</feature>
<keyword evidence="8" id="KW-0031">Aminopeptidase</keyword>